<dbReference type="Proteomes" id="UP001302602">
    <property type="component" value="Unassembled WGS sequence"/>
</dbReference>
<evidence type="ECO:0008006" key="4">
    <source>
        <dbReference type="Google" id="ProtNLM"/>
    </source>
</evidence>
<keyword evidence="1" id="KW-0732">Signal</keyword>
<gene>
    <name evidence="2" type="ORF">N657DRAFT_138714</name>
</gene>
<dbReference type="EMBL" id="MU853235">
    <property type="protein sequence ID" value="KAK4121130.1"/>
    <property type="molecule type" value="Genomic_DNA"/>
</dbReference>
<reference evidence="2" key="2">
    <citation type="submission" date="2023-05" db="EMBL/GenBank/DDBJ databases">
        <authorList>
            <consortium name="Lawrence Berkeley National Laboratory"/>
            <person name="Steindorff A."/>
            <person name="Hensen N."/>
            <person name="Bonometti L."/>
            <person name="Westerberg I."/>
            <person name="Brannstrom I.O."/>
            <person name="Guillou S."/>
            <person name="Cros-Aarteil S."/>
            <person name="Calhoun S."/>
            <person name="Haridas S."/>
            <person name="Kuo A."/>
            <person name="Mondo S."/>
            <person name="Pangilinan J."/>
            <person name="Riley R."/>
            <person name="Labutti K."/>
            <person name="Andreopoulos B."/>
            <person name="Lipzen A."/>
            <person name="Chen C."/>
            <person name="Yanf M."/>
            <person name="Daum C."/>
            <person name="Ng V."/>
            <person name="Clum A."/>
            <person name="Ohm R."/>
            <person name="Martin F."/>
            <person name="Silar P."/>
            <person name="Natvig D."/>
            <person name="Lalanne C."/>
            <person name="Gautier V."/>
            <person name="Ament-Velasquez S.L."/>
            <person name="Kruys A."/>
            <person name="Hutchinson M.I."/>
            <person name="Powell A.J."/>
            <person name="Barry K."/>
            <person name="Miller A.N."/>
            <person name="Grigoriev I.V."/>
            <person name="Debuchy R."/>
            <person name="Gladieux P."/>
            <person name="Thoren M.H."/>
            <person name="Johannesson H."/>
        </authorList>
    </citation>
    <scope>NUCLEOTIDE SEQUENCE</scope>
    <source>
        <strain evidence="2">CBS 731.68</strain>
    </source>
</reference>
<keyword evidence="3" id="KW-1185">Reference proteome</keyword>
<reference evidence="2" key="1">
    <citation type="journal article" date="2023" name="Mol. Phylogenet. Evol.">
        <title>Genome-scale phylogeny and comparative genomics of the fungal order Sordariales.</title>
        <authorList>
            <person name="Hensen N."/>
            <person name="Bonometti L."/>
            <person name="Westerberg I."/>
            <person name="Brannstrom I.O."/>
            <person name="Guillou S."/>
            <person name="Cros-Aarteil S."/>
            <person name="Calhoun S."/>
            <person name="Haridas S."/>
            <person name="Kuo A."/>
            <person name="Mondo S."/>
            <person name="Pangilinan J."/>
            <person name="Riley R."/>
            <person name="LaButti K."/>
            <person name="Andreopoulos B."/>
            <person name="Lipzen A."/>
            <person name="Chen C."/>
            <person name="Yan M."/>
            <person name="Daum C."/>
            <person name="Ng V."/>
            <person name="Clum A."/>
            <person name="Steindorff A."/>
            <person name="Ohm R.A."/>
            <person name="Martin F."/>
            <person name="Silar P."/>
            <person name="Natvig D.O."/>
            <person name="Lalanne C."/>
            <person name="Gautier V."/>
            <person name="Ament-Velasquez S.L."/>
            <person name="Kruys A."/>
            <person name="Hutchinson M.I."/>
            <person name="Powell A.J."/>
            <person name="Barry K."/>
            <person name="Miller A.N."/>
            <person name="Grigoriev I.V."/>
            <person name="Debuchy R."/>
            <person name="Gladieux P."/>
            <person name="Hiltunen Thoren M."/>
            <person name="Johannesson H."/>
        </authorList>
    </citation>
    <scope>NUCLEOTIDE SEQUENCE</scope>
    <source>
        <strain evidence="2">CBS 731.68</strain>
    </source>
</reference>
<evidence type="ECO:0000313" key="3">
    <source>
        <dbReference type="Proteomes" id="UP001302602"/>
    </source>
</evidence>
<proteinExistence type="predicted"/>
<evidence type="ECO:0000256" key="1">
    <source>
        <dbReference type="SAM" id="SignalP"/>
    </source>
</evidence>
<feature type="chain" id="PRO_5042897953" description="Secreted protein" evidence="1">
    <location>
        <begin position="37"/>
        <end position="92"/>
    </location>
</feature>
<dbReference type="AlphaFoldDB" id="A0AAN6Z0L0"/>
<name>A0AAN6Z0L0_9PEZI</name>
<sequence>MAGWSWIQTKPLKASPILLCLEIVLILVINHNGVSTTTVGAPNVRTMSVMWHGTKTYIAHKEDSRRKRGKYCQRIQHYTMNTCTVITTDQQR</sequence>
<evidence type="ECO:0000313" key="2">
    <source>
        <dbReference type="EMBL" id="KAK4121130.1"/>
    </source>
</evidence>
<dbReference type="RefSeq" id="XP_062644901.1">
    <property type="nucleotide sequence ID" value="XM_062785920.1"/>
</dbReference>
<protein>
    <recommendedName>
        <fullName evidence="4">Secreted protein</fullName>
    </recommendedName>
</protein>
<organism evidence="2 3">
    <name type="scientific">Parathielavia appendiculata</name>
    <dbReference type="NCBI Taxonomy" id="2587402"/>
    <lineage>
        <taxon>Eukaryota</taxon>
        <taxon>Fungi</taxon>
        <taxon>Dikarya</taxon>
        <taxon>Ascomycota</taxon>
        <taxon>Pezizomycotina</taxon>
        <taxon>Sordariomycetes</taxon>
        <taxon>Sordariomycetidae</taxon>
        <taxon>Sordariales</taxon>
        <taxon>Chaetomiaceae</taxon>
        <taxon>Parathielavia</taxon>
    </lineage>
</organism>
<dbReference type="GeneID" id="87822686"/>
<accession>A0AAN6Z0L0</accession>
<comment type="caution">
    <text evidence="2">The sequence shown here is derived from an EMBL/GenBank/DDBJ whole genome shotgun (WGS) entry which is preliminary data.</text>
</comment>
<feature type="signal peptide" evidence="1">
    <location>
        <begin position="1"/>
        <end position="36"/>
    </location>
</feature>